<feature type="region of interest" description="Disordered" evidence="1">
    <location>
        <begin position="143"/>
        <end position="166"/>
    </location>
</feature>
<reference evidence="2" key="1">
    <citation type="submission" date="2020-02" db="EMBL/GenBank/DDBJ databases">
        <authorList>
            <person name="Meier V. D."/>
        </authorList>
    </citation>
    <scope>NUCLEOTIDE SEQUENCE</scope>
    <source>
        <strain evidence="2">AVDCRST_MAG09</strain>
    </source>
</reference>
<feature type="compositionally biased region" description="Basic and acidic residues" evidence="1">
    <location>
        <begin position="12"/>
        <end position="48"/>
    </location>
</feature>
<protein>
    <submittedName>
        <fullName evidence="2">Uncharacterized protein</fullName>
    </submittedName>
</protein>
<feature type="compositionally biased region" description="Basic and acidic residues" evidence="1">
    <location>
        <begin position="59"/>
        <end position="86"/>
    </location>
</feature>
<feature type="compositionally biased region" description="Polar residues" evidence="1">
    <location>
        <begin position="147"/>
        <end position="158"/>
    </location>
</feature>
<feature type="region of interest" description="Disordered" evidence="1">
    <location>
        <begin position="1"/>
        <end position="86"/>
    </location>
</feature>
<dbReference type="RefSeq" id="WP_294172292.1">
    <property type="nucleotide sequence ID" value="NZ_CADCVZ010000015.1"/>
</dbReference>
<feature type="compositionally biased region" description="Gly residues" evidence="1">
    <location>
        <begin position="1"/>
        <end position="11"/>
    </location>
</feature>
<accession>A0A6J4SIT6</accession>
<gene>
    <name evidence="2" type="ORF">AVDCRST_MAG09-947</name>
</gene>
<evidence type="ECO:0000256" key="1">
    <source>
        <dbReference type="SAM" id="MobiDB-lite"/>
    </source>
</evidence>
<evidence type="ECO:0000313" key="2">
    <source>
        <dbReference type="EMBL" id="CAA9500158.1"/>
    </source>
</evidence>
<organism evidence="2">
    <name type="scientific">uncultured Sphingomonas sp</name>
    <dbReference type="NCBI Taxonomy" id="158754"/>
    <lineage>
        <taxon>Bacteria</taxon>
        <taxon>Pseudomonadati</taxon>
        <taxon>Pseudomonadota</taxon>
        <taxon>Alphaproteobacteria</taxon>
        <taxon>Sphingomonadales</taxon>
        <taxon>Sphingomonadaceae</taxon>
        <taxon>Sphingomonas</taxon>
        <taxon>environmental samples</taxon>
    </lineage>
</organism>
<dbReference type="AlphaFoldDB" id="A0A6J4SIT6"/>
<dbReference type="EMBL" id="CADCVZ010000015">
    <property type="protein sequence ID" value="CAA9500158.1"/>
    <property type="molecule type" value="Genomic_DNA"/>
</dbReference>
<feature type="region of interest" description="Disordered" evidence="1">
    <location>
        <begin position="93"/>
        <end position="112"/>
    </location>
</feature>
<sequence length="166" mass="19179">MSGYRGDGYGAHGDHGDETFRFGEGDDKRGRRGPEPDGDRSFWNREPRQGAGRGNLMGHSEERVREWLGREDGMRPGGERLADDPRAVAAADDWRRQHGREGYEGSYARHDEPYGSYRQRHLDELDRDYHAWCREQEQQFGRDFGSWRQQRAGRTTDGSVEFGSEE</sequence>
<name>A0A6J4SIT6_9SPHN</name>
<proteinExistence type="predicted"/>